<dbReference type="PANTHER" id="PTHR42085">
    <property type="entry name" value="F-BOX DOMAIN-CONTAINING PROTEIN"/>
    <property type="match status" value="1"/>
</dbReference>
<organism evidence="2 3">
    <name type="scientific">Lophium mytilinum</name>
    <dbReference type="NCBI Taxonomy" id="390894"/>
    <lineage>
        <taxon>Eukaryota</taxon>
        <taxon>Fungi</taxon>
        <taxon>Dikarya</taxon>
        <taxon>Ascomycota</taxon>
        <taxon>Pezizomycotina</taxon>
        <taxon>Dothideomycetes</taxon>
        <taxon>Pleosporomycetidae</taxon>
        <taxon>Mytilinidiales</taxon>
        <taxon>Mytilinidiaceae</taxon>
        <taxon>Lophium</taxon>
    </lineage>
</organism>
<keyword evidence="3" id="KW-1185">Reference proteome</keyword>
<sequence length="298" mass="35205">MAKIRSLFSKWRPKSEAIPIAVPPTVSHFLRLPIELRLKIYDFILDALIVQPQRPPNPKDSRSRARPVIRVNLSEFHMPRHRAHLRGCVEYATELRAPTPELTSLFLLNHQIHDEVTDQLYSTYRFIFQFPEPQHVRKWVEGISDRARRQIRHLELRFILEWDSMRHLRYETACHTLQQLLPNLRTVRNSVTLTEPRKWNTDGTAFLNGKIFTARVDEEYVVRLMRIAAAFQDSEVSVEHPLRSQLCHNADCIGLRTERQWRVHFPLCILELPLGTSLRDEILMSCNTRIRNEQWPVD</sequence>
<evidence type="ECO:0000259" key="1">
    <source>
        <dbReference type="Pfam" id="PF24864"/>
    </source>
</evidence>
<evidence type="ECO:0000313" key="3">
    <source>
        <dbReference type="Proteomes" id="UP000799750"/>
    </source>
</evidence>
<dbReference type="InterPro" id="IPR038883">
    <property type="entry name" value="AN11006-like"/>
</dbReference>
<feature type="domain" description="DUF7730" evidence="1">
    <location>
        <begin position="27"/>
        <end position="161"/>
    </location>
</feature>
<dbReference type="OrthoDB" id="5413827at2759"/>
<dbReference type="AlphaFoldDB" id="A0A6A6RD38"/>
<dbReference type="Pfam" id="PF24864">
    <property type="entry name" value="DUF7730"/>
    <property type="match status" value="1"/>
</dbReference>
<accession>A0A6A6RD38</accession>
<dbReference type="PANTHER" id="PTHR42085:SF2">
    <property type="entry name" value="F-BOX DOMAIN-CONTAINING PROTEIN"/>
    <property type="match status" value="1"/>
</dbReference>
<dbReference type="EMBL" id="MU004181">
    <property type="protein sequence ID" value="KAF2502788.1"/>
    <property type="molecule type" value="Genomic_DNA"/>
</dbReference>
<evidence type="ECO:0000313" key="2">
    <source>
        <dbReference type="EMBL" id="KAF2502788.1"/>
    </source>
</evidence>
<name>A0A6A6RD38_9PEZI</name>
<proteinExistence type="predicted"/>
<dbReference type="Proteomes" id="UP000799750">
    <property type="component" value="Unassembled WGS sequence"/>
</dbReference>
<gene>
    <name evidence="2" type="ORF">BU16DRAFT_576717</name>
</gene>
<protein>
    <recommendedName>
        <fullName evidence="1">DUF7730 domain-containing protein</fullName>
    </recommendedName>
</protein>
<reference evidence="2" key="1">
    <citation type="journal article" date="2020" name="Stud. Mycol.">
        <title>101 Dothideomycetes genomes: a test case for predicting lifestyles and emergence of pathogens.</title>
        <authorList>
            <person name="Haridas S."/>
            <person name="Albert R."/>
            <person name="Binder M."/>
            <person name="Bloem J."/>
            <person name="Labutti K."/>
            <person name="Salamov A."/>
            <person name="Andreopoulos B."/>
            <person name="Baker S."/>
            <person name="Barry K."/>
            <person name="Bills G."/>
            <person name="Bluhm B."/>
            <person name="Cannon C."/>
            <person name="Castanera R."/>
            <person name="Culley D."/>
            <person name="Daum C."/>
            <person name="Ezra D."/>
            <person name="Gonzalez J."/>
            <person name="Henrissat B."/>
            <person name="Kuo A."/>
            <person name="Liang C."/>
            <person name="Lipzen A."/>
            <person name="Lutzoni F."/>
            <person name="Magnuson J."/>
            <person name="Mondo S."/>
            <person name="Nolan M."/>
            <person name="Ohm R."/>
            <person name="Pangilinan J."/>
            <person name="Park H.-J."/>
            <person name="Ramirez L."/>
            <person name="Alfaro M."/>
            <person name="Sun H."/>
            <person name="Tritt A."/>
            <person name="Yoshinaga Y."/>
            <person name="Zwiers L.-H."/>
            <person name="Turgeon B."/>
            <person name="Goodwin S."/>
            <person name="Spatafora J."/>
            <person name="Crous P."/>
            <person name="Grigoriev I."/>
        </authorList>
    </citation>
    <scope>NUCLEOTIDE SEQUENCE</scope>
    <source>
        <strain evidence="2">CBS 269.34</strain>
    </source>
</reference>
<dbReference type="InterPro" id="IPR056632">
    <property type="entry name" value="DUF7730"/>
</dbReference>